<accession>G7ZZK1</accession>
<gene>
    <name evidence="3" type="ordered locus">MTR_1g068900</name>
</gene>
<dbReference type="EMBL" id="CM001217">
    <property type="protein sequence ID" value="KEH42371.1"/>
    <property type="molecule type" value="Genomic_DNA"/>
</dbReference>
<keyword evidence="3" id="KW-0346">Stress response</keyword>
<evidence type="ECO:0000313" key="4">
    <source>
        <dbReference type="EnsemblPlants" id="KEH42371"/>
    </source>
</evidence>
<organism evidence="3 5">
    <name type="scientific">Medicago truncatula</name>
    <name type="common">Barrel medic</name>
    <name type="synonym">Medicago tribuloides</name>
    <dbReference type="NCBI Taxonomy" id="3880"/>
    <lineage>
        <taxon>Eukaryota</taxon>
        <taxon>Viridiplantae</taxon>
        <taxon>Streptophyta</taxon>
        <taxon>Embryophyta</taxon>
        <taxon>Tracheophyta</taxon>
        <taxon>Spermatophyta</taxon>
        <taxon>Magnoliopsida</taxon>
        <taxon>eudicotyledons</taxon>
        <taxon>Gunneridae</taxon>
        <taxon>Pentapetalae</taxon>
        <taxon>rosids</taxon>
        <taxon>fabids</taxon>
        <taxon>Fabales</taxon>
        <taxon>Fabaceae</taxon>
        <taxon>Papilionoideae</taxon>
        <taxon>50 kb inversion clade</taxon>
        <taxon>NPAAA clade</taxon>
        <taxon>Hologalegina</taxon>
        <taxon>IRL clade</taxon>
        <taxon>Trifolieae</taxon>
        <taxon>Medicago</taxon>
    </lineage>
</organism>
<evidence type="ECO:0000313" key="3">
    <source>
        <dbReference type="EMBL" id="KEH42371.1"/>
    </source>
</evidence>
<evidence type="ECO:0000256" key="1">
    <source>
        <dbReference type="ARBA" id="ARBA00022741"/>
    </source>
</evidence>
<keyword evidence="2" id="KW-0067">ATP-binding</keyword>
<dbReference type="Pfam" id="PF00012">
    <property type="entry name" value="HSP70"/>
    <property type="match status" value="1"/>
</dbReference>
<dbReference type="PaxDb" id="3880-AES84639"/>
<dbReference type="Gene3D" id="2.60.34.10">
    <property type="entry name" value="Substrate Binding Domain Of DNAk, Chain A, domain 1"/>
    <property type="match status" value="1"/>
</dbReference>
<dbReference type="SUPFAM" id="SSF100920">
    <property type="entry name" value="Heat shock protein 70kD (HSP70), peptide-binding domain"/>
    <property type="match status" value="1"/>
</dbReference>
<dbReference type="PANTHER" id="PTHR19375">
    <property type="entry name" value="HEAT SHOCK PROTEIN 70KDA"/>
    <property type="match status" value="1"/>
</dbReference>
<proteinExistence type="predicted"/>
<dbReference type="AlphaFoldDB" id="G7ZZK1"/>
<name>G7ZZK1_MEDTR</name>
<keyword evidence="1" id="KW-0547">Nucleotide-binding</keyword>
<evidence type="ECO:0000256" key="2">
    <source>
        <dbReference type="ARBA" id="ARBA00022840"/>
    </source>
</evidence>
<keyword evidence="5" id="KW-1185">Reference proteome</keyword>
<dbReference type="GO" id="GO:0140662">
    <property type="term" value="F:ATP-dependent protein folding chaperone"/>
    <property type="evidence" value="ECO:0007669"/>
    <property type="project" value="InterPro"/>
</dbReference>
<reference evidence="3 5" key="2">
    <citation type="journal article" date="2014" name="BMC Genomics">
        <title>An improved genome release (version Mt4.0) for the model legume Medicago truncatula.</title>
        <authorList>
            <person name="Tang H."/>
            <person name="Krishnakumar V."/>
            <person name="Bidwell S."/>
            <person name="Rosen B."/>
            <person name="Chan A."/>
            <person name="Zhou S."/>
            <person name="Gentzbittel L."/>
            <person name="Childs K.L."/>
            <person name="Yandell M."/>
            <person name="Gundlach H."/>
            <person name="Mayer K.F."/>
            <person name="Schwartz D.C."/>
            <person name="Town C.D."/>
        </authorList>
    </citation>
    <scope>GENOME REANNOTATION</scope>
    <source>
        <strain evidence="3">A17</strain>
        <strain evidence="4 5">cv. Jemalong A17</strain>
    </source>
</reference>
<dbReference type="HOGENOM" id="CLU_1572970_0_0_1"/>
<reference evidence="4" key="3">
    <citation type="submission" date="2015-04" db="UniProtKB">
        <authorList>
            <consortium name="EnsemblPlants"/>
        </authorList>
    </citation>
    <scope>IDENTIFICATION</scope>
    <source>
        <strain evidence="4">cv. Jemalong A17</strain>
    </source>
</reference>
<evidence type="ECO:0000313" key="5">
    <source>
        <dbReference type="Proteomes" id="UP000002051"/>
    </source>
</evidence>
<dbReference type="GO" id="GO:0005524">
    <property type="term" value="F:ATP binding"/>
    <property type="evidence" value="ECO:0007669"/>
    <property type="project" value="UniProtKB-KW"/>
</dbReference>
<dbReference type="OMA" id="GRINARM"/>
<dbReference type="eggNOG" id="KOG0101">
    <property type="taxonomic scope" value="Eukaryota"/>
</dbReference>
<dbReference type="InterPro" id="IPR013126">
    <property type="entry name" value="Hsp_70_fam"/>
</dbReference>
<reference evidence="3 5" key="1">
    <citation type="journal article" date="2011" name="Nature">
        <title>The Medicago genome provides insight into the evolution of rhizobial symbioses.</title>
        <authorList>
            <person name="Young N.D."/>
            <person name="Debelle F."/>
            <person name="Oldroyd G.E."/>
            <person name="Geurts R."/>
            <person name="Cannon S.B."/>
            <person name="Udvardi M.K."/>
            <person name="Benedito V.A."/>
            <person name="Mayer K.F."/>
            <person name="Gouzy J."/>
            <person name="Schoof H."/>
            <person name="Van de Peer Y."/>
            <person name="Proost S."/>
            <person name="Cook D.R."/>
            <person name="Meyers B.C."/>
            <person name="Spannagl M."/>
            <person name="Cheung F."/>
            <person name="De Mita S."/>
            <person name="Krishnakumar V."/>
            <person name="Gundlach H."/>
            <person name="Zhou S."/>
            <person name="Mudge J."/>
            <person name="Bharti A.K."/>
            <person name="Murray J.D."/>
            <person name="Naoumkina M.A."/>
            <person name="Rosen B."/>
            <person name="Silverstein K.A."/>
            <person name="Tang H."/>
            <person name="Rombauts S."/>
            <person name="Zhao P.X."/>
            <person name="Zhou P."/>
            <person name="Barbe V."/>
            <person name="Bardou P."/>
            <person name="Bechner M."/>
            <person name="Bellec A."/>
            <person name="Berger A."/>
            <person name="Berges H."/>
            <person name="Bidwell S."/>
            <person name="Bisseling T."/>
            <person name="Choisne N."/>
            <person name="Couloux A."/>
            <person name="Denny R."/>
            <person name="Deshpande S."/>
            <person name="Dai X."/>
            <person name="Doyle J.J."/>
            <person name="Dudez A.M."/>
            <person name="Farmer A.D."/>
            <person name="Fouteau S."/>
            <person name="Franken C."/>
            <person name="Gibelin C."/>
            <person name="Gish J."/>
            <person name="Goldstein S."/>
            <person name="Gonzalez A.J."/>
            <person name="Green P.J."/>
            <person name="Hallab A."/>
            <person name="Hartog M."/>
            <person name="Hua A."/>
            <person name="Humphray S.J."/>
            <person name="Jeong D.H."/>
            <person name="Jing Y."/>
            <person name="Jocker A."/>
            <person name="Kenton S.M."/>
            <person name="Kim D.J."/>
            <person name="Klee K."/>
            <person name="Lai H."/>
            <person name="Lang C."/>
            <person name="Lin S."/>
            <person name="Macmil S.L."/>
            <person name="Magdelenat G."/>
            <person name="Matthews L."/>
            <person name="McCorrison J."/>
            <person name="Monaghan E.L."/>
            <person name="Mun J.H."/>
            <person name="Najar F.Z."/>
            <person name="Nicholson C."/>
            <person name="Noirot C."/>
            <person name="O'Bleness M."/>
            <person name="Paule C.R."/>
            <person name="Poulain J."/>
            <person name="Prion F."/>
            <person name="Qin B."/>
            <person name="Qu C."/>
            <person name="Retzel E.F."/>
            <person name="Riddle C."/>
            <person name="Sallet E."/>
            <person name="Samain S."/>
            <person name="Samson N."/>
            <person name="Sanders I."/>
            <person name="Saurat O."/>
            <person name="Scarpelli C."/>
            <person name="Schiex T."/>
            <person name="Segurens B."/>
            <person name="Severin A.J."/>
            <person name="Sherrier D.J."/>
            <person name="Shi R."/>
            <person name="Sims S."/>
            <person name="Singer S.R."/>
            <person name="Sinharoy S."/>
            <person name="Sterck L."/>
            <person name="Viollet A."/>
            <person name="Wang B.B."/>
            <person name="Wang K."/>
            <person name="Wang M."/>
            <person name="Wang X."/>
            <person name="Warfsmann J."/>
            <person name="Weissenbach J."/>
            <person name="White D.D."/>
            <person name="White J.D."/>
            <person name="Wiley G.B."/>
            <person name="Wincker P."/>
            <person name="Xing Y."/>
            <person name="Yang L."/>
            <person name="Yao Z."/>
            <person name="Ying F."/>
            <person name="Zhai J."/>
            <person name="Zhou L."/>
            <person name="Zuber A."/>
            <person name="Denarie J."/>
            <person name="Dixon R.A."/>
            <person name="May G.D."/>
            <person name="Schwartz D.C."/>
            <person name="Rogers J."/>
            <person name="Quetier F."/>
            <person name="Town C.D."/>
            <person name="Roe B.A."/>
        </authorList>
    </citation>
    <scope>NUCLEOTIDE SEQUENCE [LARGE SCALE GENOMIC DNA]</scope>
    <source>
        <strain evidence="3">A17</strain>
        <strain evidence="4 5">cv. Jemalong A17</strain>
    </source>
</reference>
<dbReference type="Proteomes" id="UP000002051">
    <property type="component" value="Unassembled WGS sequence"/>
</dbReference>
<protein>
    <submittedName>
        <fullName evidence="3">Heat shock 70 kDa protein</fullName>
    </submittedName>
</protein>
<dbReference type="STRING" id="3880.G7ZZK1"/>
<sequence length="170" mass="19299">MENAFRSIIKYPNSGMDSLLHPIPFRTSKVLSTKVLWDNQCSVLIRVYEGERARASDNYLLGSFGTPCLPCPRGQPLEVCFSIDENGILTVTAKEISTDNMNVITITNGKERLSTLEIEKMIKEAEKYHVEDMQFVRKANVMSALDSCVYNMKNTLKKKVVNLMLFPSRK</sequence>
<dbReference type="EnsemblPlants" id="KEH42371">
    <property type="protein sequence ID" value="KEH42371"/>
    <property type="gene ID" value="MTR_1g068900"/>
</dbReference>
<dbReference type="InterPro" id="IPR029047">
    <property type="entry name" value="HSP70_peptide-bd_sf"/>
</dbReference>